<dbReference type="STRING" id="1301098.PKB_5729"/>
<dbReference type="OrthoDB" id="7023772at2"/>
<accession>A0A024HQP2</accession>
<dbReference type="EMBL" id="HG322950">
    <property type="protein sequence ID" value="CDF87034.1"/>
    <property type="molecule type" value="Genomic_DNA"/>
</dbReference>
<dbReference type="Proteomes" id="UP000025241">
    <property type="component" value="Chromosome I"/>
</dbReference>
<organism evidence="2 3">
    <name type="scientific">Pseudomonas knackmussii (strain DSM 6978 / CCUG 54928 / LMG 23759 / B13)</name>
    <dbReference type="NCBI Taxonomy" id="1301098"/>
    <lineage>
        <taxon>Bacteria</taxon>
        <taxon>Pseudomonadati</taxon>
        <taxon>Pseudomonadota</taxon>
        <taxon>Gammaproteobacteria</taxon>
        <taxon>Pseudomonadales</taxon>
        <taxon>Pseudomonadaceae</taxon>
        <taxon>Pseudomonas</taxon>
    </lineage>
</organism>
<protein>
    <recommendedName>
        <fullName evidence="4">DUF904 domain-containing protein</fullName>
    </recommendedName>
</protein>
<gene>
    <name evidence="2" type="ORF">PKB_5729</name>
</gene>
<evidence type="ECO:0000256" key="1">
    <source>
        <dbReference type="SAM" id="Coils"/>
    </source>
</evidence>
<dbReference type="PATRIC" id="fig|1301098.3.peg.5709"/>
<proteinExistence type="predicted"/>
<evidence type="ECO:0000313" key="3">
    <source>
        <dbReference type="Proteomes" id="UP000025241"/>
    </source>
</evidence>
<sequence>MLDSTIEQLETLVAELLQQNQQLANDNAQLRDSLGKASEENDALQLQLMEQEEKHSATAVRLQALVQRVSDSRASA</sequence>
<reference evidence="2 3" key="1">
    <citation type="submission" date="2013-03" db="EMBL/GenBank/DDBJ databases">
        <authorList>
            <person name="Linke B."/>
        </authorList>
    </citation>
    <scope>NUCLEOTIDE SEQUENCE [LARGE SCALE GENOMIC DNA]</scope>
    <source>
        <strain evidence="2 3">B13</strain>
    </source>
</reference>
<dbReference type="HOGENOM" id="CLU_173300_1_1_6"/>
<evidence type="ECO:0000313" key="2">
    <source>
        <dbReference type="EMBL" id="CDF87034.1"/>
    </source>
</evidence>
<keyword evidence="3" id="KW-1185">Reference proteome</keyword>
<feature type="coiled-coil region" evidence="1">
    <location>
        <begin position="2"/>
        <end position="54"/>
    </location>
</feature>
<reference evidence="2 3" key="2">
    <citation type="submission" date="2014-05" db="EMBL/GenBank/DDBJ databases">
        <title>Genome sequence of the 3-chlorobenzoate degrading bacterium Pseudomonas knackmussii B13 shows multiple evidence for horizontal gene transfer.</title>
        <authorList>
            <person name="Miyazaki R."/>
            <person name="Bertelli C."/>
            <person name="Falquet L."/>
            <person name="Robinson-Rechavi M."/>
            <person name="Gharib W."/>
            <person name="Roy S."/>
            <person name="Van der Meer J.R."/>
        </authorList>
    </citation>
    <scope>NUCLEOTIDE SEQUENCE [LARGE SCALE GENOMIC DNA]</scope>
    <source>
        <strain evidence="2 3">B13</strain>
    </source>
</reference>
<dbReference type="RefSeq" id="WP_043256583.1">
    <property type="nucleotide sequence ID" value="NZ_HG322950.1"/>
</dbReference>
<dbReference type="AlphaFoldDB" id="A0A024HQP2"/>
<name>A0A024HQP2_PSEKB</name>
<dbReference type="KEGG" id="pkc:PKB_5729"/>
<keyword evidence="1" id="KW-0175">Coiled coil</keyword>
<evidence type="ECO:0008006" key="4">
    <source>
        <dbReference type="Google" id="ProtNLM"/>
    </source>
</evidence>